<keyword evidence="2" id="KW-1185">Reference proteome</keyword>
<accession>A0ABX5Q0I7</accession>
<proteinExistence type="predicted"/>
<reference evidence="1 2" key="1">
    <citation type="submission" date="2018-06" db="EMBL/GenBank/DDBJ databases">
        <title>Genomic Encyclopedia of Archaeal and Bacterial Type Strains, Phase II (KMG-II): from individual species to whole genera.</title>
        <authorList>
            <person name="Goeker M."/>
        </authorList>
    </citation>
    <scope>NUCLEOTIDE SEQUENCE [LARGE SCALE GENOMIC DNA]</scope>
    <source>
        <strain evidence="1 2">DSM 17205</strain>
    </source>
</reference>
<protein>
    <submittedName>
        <fullName evidence="1">Uncharacterized protein</fullName>
    </submittedName>
</protein>
<name>A0ABX5Q0I7_9FLAO</name>
<organism evidence="1 2">
    <name type="scientific">Nonlabens dokdonensis</name>
    <dbReference type="NCBI Taxonomy" id="328515"/>
    <lineage>
        <taxon>Bacteria</taxon>
        <taxon>Pseudomonadati</taxon>
        <taxon>Bacteroidota</taxon>
        <taxon>Flavobacteriia</taxon>
        <taxon>Flavobacteriales</taxon>
        <taxon>Flavobacteriaceae</taxon>
        <taxon>Nonlabens</taxon>
    </lineage>
</organism>
<evidence type="ECO:0000313" key="2">
    <source>
        <dbReference type="Proteomes" id="UP000248584"/>
    </source>
</evidence>
<dbReference type="Proteomes" id="UP000248584">
    <property type="component" value="Unassembled WGS sequence"/>
</dbReference>
<evidence type="ECO:0000313" key="1">
    <source>
        <dbReference type="EMBL" id="PZX43471.1"/>
    </source>
</evidence>
<comment type="caution">
    <text evidence="1">The sequence shown here is derived from an EMBL/GenBank/DDBJ whole genome shotgun (WGS) entry which is preliminary data.</text>
</comment>
<dbReference type="EMBL" id="QKZR01000001">
    <property type="protein sequence ID" value="PZX43471.1"/>
    <property type="molecule type" value="Genomic_DNA"/>
</dbReference>
<sequence length="38" mass="4483">MLIKFLRSLDLSNKNNLVYNQQNTIILCCVWILICKTI</sequence>
<gene>
    <name evidence="1" type="ORF">LX97_00471</name>
</gene>